<proteinExistence type="predicted"/>
<dbReference type="InterPro" id="IPR005625">
    <property type="entry name" value="PepSY-ass_TM"/>
</dbReference>
<feature type="transmembrane region" description="Helical" evidence="1">
    <location>
        <begin position="160"/>
        <end position="184"/>
    </location>
</feature>
<feature type="transmembrane region" description="Helical" evidence="1">
    <location>
        <begin position="362"/>
        <end position="383"/>
    </location>
</feature>
<keyword evidence="3" id="KW-1185">Reference proteome</keyword>
<evidence type="ECO:0000256" key="1">
    <source>
        <dbReference type="SAM" id="Phobius"/>
    </source>
</evidence>
<name>A4VS44_STUS1</name>
<keyword evidence="1" id="KW-1133">Transmembrane helix</keyword>
<protein>
    <submittedName>
        <fullName evidence="2">Uncharacterized iron-regulated membrane protein</fullName>
    </submittedName>
</protein>
<dbReference type="Pfam" id="PF03929">
    <property type="entry name" value="PepSY_TM"/>
    <property type="match status" value="1"/>
</dbReference>
<accession>A4VS44</accession>
<dbReference type="AlphaFoldDB" id="A4VS44"/>
<keyword evidence="1" id="KW-0472">Membrane</keyword>
<dbReference type="eggNOG" id="COG3182">
    <property type="taxonomic scope" value="Bacteria"/>
</dbReference>
<dbReference type="PANTHER" id="PTHR34219:SF5">
    <property type="entry name" value="BLR4505 PROTEIN"/>
    <property type="match status" value="1"/>
</dbReference>
<dbReference type="HOGENOM" id="CLU_031962_4_0_6"/>
<dbReference type="KEGG" id="psa:PST_4173"/>
<dbReference type="PANTHER" id="PTHR34219">
    <property type="entry name" value="IRON-REGULATED INNER MEMBRANE PROTEIN-RELATED"/>
    <property type="match status" value="1"/>
</dbReference>
<reference evidence="2 3" key="1">
    <citation type="journal article" date="2008" name="Proc. Natl. Acad. Sci. U.S.A.">
        <title>Nitrogen fixation island and rhizosphere competence traits in the genome of root-associated Pseudomonas stutzeri A1501.</title>
        <authorList>
            <person name="Yan Y."/>
            <person name="Yang J."/>
            <person name="Dou Y."/>
            <person name="Chen M."/>
            <person name="Ping S."/>
            <person name="Peng J."/>
            <person name="Lu W."/>
            <person name="Zhang W."/>
            <person name="Yao Z."/>
            <person name="Li H."/>
            <person name="Liu W."/>
            <person name="He S."/>
            <person name="Geng L."/>
            <person name="Zhang X."/>
            <person name="Yang F."/>
            <person name="Yu H."/>
            <person name="Zhan Y."/>
            <person name="Li D."/>
            <person name="Lin Z."/>
            <person name="Wang Y."/>
            <person name="Elmerich C."/>
            <person name="Lin M."/>
            <person name="Jin Q."/>
        </authorList>
    </citation>
    <scope>NUCLEOTIDE SEQUENCE [LARGE SCALE GENOMIC DNA]</scope>
    <source>
        <strain evidence="2 3">A1501</strain>
    </source>
</reference>
<feature type="transmembrane region" description="Helical" evidence="1">
    <location>
        <begin position="21"/>
        <end position="42"/>
    </location>
</feature>
<gene>
    <name evidence="2" type="ordered locus">PST_4173</name>
</gene>
<organism evidence="2 3">
    <name type="scientific">Stutzerimonas stutzeri (strain A1501)</name>
    <name type="common">Pseudomonas stutzeri</name>
    <dbReference type="NCBI Taxonomy" id="379731"/>
    <lineage>
        <taxon>Bacteria</taxon>
        <taxon>Pseudomonadati</taxon>
        <taxon>Pseudomonadota</taxon>
        <taxon>Gammaproteobacteria</taxon>
        <taxon>Pseudomonadales</taxon>
        <taxon>Pseudomonadaceae</taxon>
        <taxon>Stutzerimonas</taxon>
    </lineage>
</organism>
<evidence type="ECO:0000313" key="3">
    <source>
        <dbReference type="Proteomes" id="UP000000233"/>
    </source>
</evidence>
<dbReference type="Proteomes" id="UP000000233">
    <property type="component" value="Chromosome"/>
</dbReference>
<evidence type="ECO:0000313" key="2">
    <source>
        <dbReference type="EMBL" id="ABP81795.1"/>
    </source>
</evidence>
<dbReference type="EMBL" id="CP000304">
    <property type="protein sequence ID" value="ABP81795.1"/>
    <property type="molecule type" value="Genomic_DNA"/>
</dbReference>
<feature type="transmembrane region" description="Helical" evidence="1">
    <location>
        <begin position="212"/>
        <end position="233"/>
    </location>
</feature>
<sequence>MCFLKDGQPTMRSILVLLHRYIGLATAIFLFLAGITGSILAFHHELDEWLNPEFYHTTSEGPVLAPGTLVERVEQANPRMQVWYMEFPSEPGHAALMALVPRDDPATGKPYDERPVVHYLDAVTGEPVGTRYWGECCFSRKNFVPFILEFHYNLSLPGNWGLWLMGIVAIAWVIDCFVSLVLTFPRGRPFFSKWWTAWKIKRQRMNHDVHRAGGLWLWLLLTPVAVSSVAMNLPEQVFKPVVSLFSPVEPSVYEARGRMPAEQLGTTAYDFHQAYDYAMQHAAELGLTEAITELYYSFEYNFYGAGFGEHDSNQGNAWLFFHGTDGRLLGQEIPGQGTLGQQFHLLQPAIHGGRILGLPGRILIAVLGVAIAVLSVTGVVIWWRKRRARISASLREPRRGNAASANPVGEP</sequence>
<keyword evidence="1" id="KW-0812">Transmembrane</keyword>